<evidence type="ECO:0000256" key="3">
    <source>
        <dbReference type="ARBA" id="ARBA00023125"/>
    </source>
</evidence>
<dbReference type="PROSITE" id="PS00350">
    <property type="entry name" value="MADS_BOX_1"/>
    <property type="match status" value="1"/>
</dbReference>
<evidence type="ECO:0000256" key="7">
    <source>
        <dbReference type="SAM" id="MobiDB-lite"/>
    </source>
</evidence>
<dbReference type="EnsemblMetazoa" id="XM_038217388.1">
    <property type="protein sequence ID" value="XP_038073316.1"/>
    <property type="gene ID" value="LOC119741581"/>
</dbReference>
<keyword evidence="2" id="KW-0805">Transcription regulation</keyword>
<dbReference type="RefSeq" id="XP_038073316.1">
    <property type="nucleotide sequence ID" value="XM_038217388.1"/>
</dbReference>
<dbReference type="SMART" id="SM00432">
    <property type="entry name" value="MADS"/>
    <property type="match status" value="1"/>
</dbReference>
<evidence type="ECO:0000256" key="6">
    <source>
        <dbReference type="ARBA" id="ARBA00023242"/>
    </source>
</evidence>
<keyword evidence="5" id="KW-0804">Transcription</keyword>
<keyword evidence="3" id="KW-0238">DNA-binding</keyword>
<dbReference type="PROSITE" id="PS50066">
    <property type="entry name" value="MADS_BOX_2"/>
    <property type="match status" value="1"/>
</dbReference>
<feature type="region of interest" description="Disordered" evidence="7">
    <location>
        <begin position="436"/>
        <end position="518"/>
    </location>
</feature>
<dbReference type="GO" id="GO:0000977">
    <property type="term" value="F:RNA polymerase II transcription regulatory region sequence-specific DNA binding"/>
    <property type="evidence" value="ECO:0007669"/>
    <property type="project" value="InterPro"/>
</dbReference>
<sequence length="518" mass="57348">MGRKKIQISRINDERNRQVTFTKRKFGLMKKAYELSVLCDCEIALIIFNSSNKLFQYASTDMDKVLLKYTEYNEPHESKTNQEIIELLNKKENKGCDSPDQDVEGYNCTLTPRTEAKYSKINEEFDRMMNGNMSRGQAMANNYPNSMPVAIPISEQQQQQHQQQQQQQQAHQHQQMTHIYNNSPPSQPTLVSSPQLMQPPATAPRQSLSPQPPMSRISLSPQPQQQQQQQHHHSPHMRTSLSPQPSMMRNTISPQPPRPASTGCLVSVSEDPDKTNSRDKTDSEQREGGNTYLGPPHSSGVMSPISPNSGTNNNLPLKSMNKQQFTHRHGLKVVIPTSRPGLQNNIGISLNQSLATPTVSLTTPSNPHGVIPNYPSALPTGYHTGTEFQLTSADLNQINFNSPSGLTMPNWHTQSTQAGPLTAAIQAAGITGHPLSVSTSSMPVQNSFTTPTSIKCEPLSPPRDRKLNPQMMPNQPSTSPGPADPNGSPQYSDHGGRALVDKDLPPSKRPRISEAWVR</sequence>
<dbReference type="EnsemblMetazoa" id="XM_038217387.1">
    <property type="protein sequence ID" value="XP_038073315.1"/>
    <property type="gene ID" value="LOC119741581"/>
</dbReference>
<dbReference type="InterPro" id="IPR050142">
    <property type="entry name" value="MADS-box/MEF2_TF"/>
</dbReference>
<keyword evidence="10" id="KW-1185">Reference proteome</keyword>
<keyword evidence="6" id="KW-0539">Nucleus</keyword>
<dbReference type="GO" id="GO:0045944">
    <property type="term" value="P:positive regulation of transcription by RNA polymerase II"/>
    <property type="evidence" value="ECO:0007669"/>
    <property type="project" value="InterPro"/>
</dbReference>
<feature type="compositionally biased region" description="Basic and acidic residues" evidence="7">
    <location>
        <begin position="494"/>
        <end position="506"/>
    </location>
</feature>
<dbReference type="PRINTS" id="PR00404">
    <property type="entry name" value="MADSDOMAIN"/>
</dbReference>
<dbReference type="GO" id="GO:0005634">
    <property type="term" value="C:nucleus"/>
    <property type="evidence" value="ECO:0007669"/>
    <property type="project" value="UniProtKB-SubCell"/>
</dbReference>
<protein>
    <recommendedName>
        <fullName evidence="8">MADS-box domain-containing protein</fullName>
    </recommendedName>
</protein>
<proteinExistence type="predicted"/>
<dbReference type="Gene3D" id="3.40.1810.10">
    <property type="entry name" value="Transcription factor, MADS-box"/>
    <property type="match status" value="1"/>
</dbReference>
<feature type="compositionally biased region" description="Polar residues" evidence="7">
    <location>
        <begin position="436"/>
        <end position="453"/>
    </location>
</feature>
<dbReference type="OrthoDB" id="1898716at2759"/>
<dbReference type="AlphaFoldDB" id="A0A914BB86"/>
<feature type="domain" description="MADS-box" evidence="8">
    <location>
        <begin position="1"/>
        <end position="61"/>
    </location>
</feature>
<feature type="compositionally biased region" description="Polar residues" evidence="7">
    <location>
        <begin position="471"/>
        <end position="480"/>
    </location>
</feature>
<dbReference type="PANTHER" id="PTHR48019">
    <property type="entry name" value="SERUM RESPONSE FACTOR HOMOLOG"/>
    <property type="match status" value="1"/>
</dbReference>
<dbReference type="Proteomes" id="UP000887568">
    <property type="component" value="Unplaced"/>
</dbReference>
<keyword evidence="4" id="KW-0010">Activator</keyword>
<accession>A0A914BB86</accession>
<dbReference type="GeneID" id="119741581"/>
<feature type="compositionally biased region" description="Polar residues" evidence="7">
    <location>
        <begin position="237"/>
        <end position="253"/>
    </location>
</feature>
<feature type="compositionally biased region" description="Low complexity" evidence="7">
    <location>
        <begin position="156"/>
        <end position="175"/>
    </location>
</feature>
<dbReference type="Pfam" id="PF00319">
    <property type="entry name" value="SRF-TF"/>
    <property type="match status" value="1"/>
</dbReference>
<name>A0A914BB86_PATMI</name>
<evidence type="ECO:0000256" key="5">
    <source>
        <dbReference type="ARBA" id="ARBA00023163"/>
    </source>
</evidence>
<dbReference type="InterPro" id="IPR033896">
    <property type="entry name" value="MEF2-like_N"/>
</dbReference>
<evidence type="ECO:0000256" key="4">
    <source>
        <dbReference type="ARBA" id="ARBA00023159"/>
    </source>
</evidence>
<feature type="region of interest" description="Disordered" evidence="7">
    <location>
        <begin position="154"/>
        <end position="310"/>
    </location>
</feature>
<dbReference type="CDD" id="cd00265">
    <property type="entry name" value="MADS_MEF2_like"/>
    <property type="match status" value="1"/>
</dbReference>
<feature type="compositionally biased region" description="Low complexity" evidence="7">
    <location>
        <begin position="220"/>
        <end position="229"/>
    </location>
</feature>
<organism evidence="9 10">
    <name type="scientific">Patiria miniata</name>
    <name type="common">Bat star</name>
    <name type="synonym">Asterina miniata</name>
    <dbReference type="NCBI Taxonomy" id="46514"/>
    <lineage>
        <taxon>Eukaryota</taxon>
        <taxon>Metazoa</taxon>
        <taxon>Echinodermata</taxon>
        <taxon>Eleutherozoa</taxon>
        <taxon>Asterozoa</taxon>
        <taxon>Asteroidea</taxon>
        <taxon>Valvatacea</taxon>
        <taxon>Valvatida</taxon>
        <taxon>Asterinidae</taxon>
        <taxon>Patiria</taxon>
    </lineage>
</organism>
<feature type="compositionally biased region" description="Polar residues" evidence="7">
    <location>
        <begin position="176"/>
        <end position="196"/>
    </location>
</feature>
<reference evidence="9" key="1">
    <citation type="submission" date="2022-11" db="UniProtKB">
        <authorList>
            <consortium name="EnsemblMetazoa"/>
        </authorList>
    </citation>
    <scope>IDENTIFICATION</scope>
</reference>
<dbReference type="OMA" id="MNTQRIS"/>
<evidence type="ECO:0000313" key="9">
    <source>
        <dbReference type="EnsemblMetazoa" id="XP_038073316.1"/>
    </source>
</evidence>
<dbReference type="GO" id="GO:0046983">
    <property type="term" value="F:protein dimerization activity"/>
    <property type="evidence" value="ECO:0007669"/>
    <property type="project" value="InterPro"/>
</dbReference>
<evidence type="ECO:0000259" key="8">
    <source>
        <dbReference type="PROSITE" id="PS50066"/>
    </source>
</evidence>
<dbReference type="Pfam" id="PF12347">
    <property type="entry name" value="HJURP_C"/>
    <property type="match status" value="1"/>
</dbReference>
<dbReference type="RefSeq" id="XP_038073315.1">
    <property type="nucleotide sequence ID" value="XM_038217387.1"/>
</dbReference>
<dbReference type="FunFam" id="3.40.1810.10:FF:000001">
    <property type="entry name" value="Myocyte-specific enhancer factor 2A homolog"/>
    <property type="match status" value="1"/>
</dbReference>
<dbReference type="InterPro" id="IPR022102">
    <property type="entry name" value="HJURP_C"/>
</dbReference>
<feature type="compositionally biased region" description="Basic and acidic residues" evidence="7">
    <location>
        <begin position="271"/>
        <end position="287"/>
    </location>
</feature>
<evidence type="ECO:0000256" key="1">
    <source>
        <dbReference type="ARBA" id="ARBA00004123"/>
    </source>
</evidence>
<dbReference type="SUPFAM" id="SSF55455">
    <property type="entry name" value="SRF-like"/>
    <property type="match status" value="1"/>
</dbReference>
<evidence type="ECO:0000256" key="2">
    <source>
        <dbReference type="ARBA" id="ARBA00023015"/>
    </source>
</evidence>
<evidence type="ECO:0000313" key="10">
    <source>
        <dbReference type="Proteomes" id="UP000887568"/>
    </source>
</evidence>
<dbReference type="InterPro" id="IPR036879">
    <property type="entry name" value="TF_MADSbox_sf"/>
</dbReference>
<dbReference type="InterPro" id="IPR002100">
    <property type="entry name" value="TF_MADSbox"/>
</dbReference>
<comment type="subcellular location">
    <subcellularLocation>
        <location evidence="1">Nucleus</location>
    </subcellularLocation>
</comment>